<feature type="compositionally biased region" description="Basic and acidic residues" evidence="2">
    <location>
        <begin position="240"/>
        <end position="251"/>
    </location>
</feature>
<comment type="caution">
    <text evidence="4">The sequence shown here is derived from an EMBL/GenBank/DDBJ whole genome shotgun (WGS) entry which is preliminary data.</text>
</comment>
<feature type="compositionally biased region" description="Low complexity" evidence="2">
    <location>
        <begin position="413"/>
        <end position="433"/>
    </location>
</feature>
<dbReference type="OrthoDB" id="99432at2759"/>
<sequence>MPFNALIRTRQPNKKSSKRVLLTQDDPARHADKSGDNHHCHVESTLRRPPSRQLSAPYAYHDDSLRLPPLNRHGPTGAGYYQPPDAPTAAGQQPQSQWAPTEHSFPMPGSSQYMPRTGPAGPFLYGARPTQHGMVHDATRHGPHAPISEAFQGHNTNSSQFALRPVDTRMQAAHPSASQAVNAQPSSSRVRLDDIPIDPRLIPLPGHDGDKDLQDNNTIAEATGHAAAAKVAGSRRKGKQRADEPGSERRVDKGKRHADAAPQPRKRVRLDDEDQDDEQKTAKRGRPHGAGNYSQDDLGALLDYVEGELPLGQRGWERIHRRFVKWAHRHGRPERALKSLETKYKQLVKTKKPTGNGVCPPSVDRAHAIEDLINDRAGTRDLADSDFDDAGNAGGDINEQSDNADRSSDEDGPVPALLRPRRAAVTATVVRAPIPSHHPTESSGQLQSITPRHRANAATDLVSRISQVFDPDIQVARDTERHSCSLQHTEFFSVHQQLRDALAANESYRNTISDLRDRLHAAESARDRAEMRLEISQATAGDHHGRSRERSPRHHYFSSTRRPLHRSTSRHSRHSHHSHSRRSHSPRSHRPSSALQHLDPMALDTPTRRRLYKATGRQEYKTKRRHIVRYPEGGEASMWITDESADENGNPIILPSVQDLWPSSPPRPMAASPAPARADDAALEDGDNPISDWEMTPPPQDDT</sequence>
<feature type="region of interest" description="Disordered" evidence="2">
    <location>
        <begin position="176"/>
        <end position="295"/>
    </location>
</feature>
<proteinExistence type="predicted"/>
<dbReference type="Proteomes" id="UP000298061">
    <property type="component" value="Unassembled WGS sequence"/>
</dbReference>
<feature type="domain" description="DUF6818" evidence="3">
    <location>
        <begin position="310"/>
        <end position="388"/>
    </location>
</feature>
<feature type="region of interest" description="Disordered" evidence="2">
    <location>
        <begin position="1"/>
        <end position="103"/>
    </location>
</feature>
<dbReference type="PANTHER" id="PTHR34409:SF1">
    <property type="entry name" value="MYB-LIKE DOMAIN-CONTAINING PROTEIN"/>
    <property type="match status" value="1"/>
</dbReference>
<feature type="region of interest" description="Disordered" evidence="2">
    <location>
        <begin position="647"/>
        <end position="703"/>
    </location>
</feature>
<accession>A0A4Z0A3F3</accession>
<dbReference type="AlphaFoldDB" id="A0A4Z0A3F3"/>
<protein>
    <recommendedName>
        <fullName evidence="3">DUF6818 domain-containing protein</fullName>
    </recommendedName>
</protein>
<feature type="compositionally biased region" description="Polar residues" evidence="2">
    <location>
        <begin position="441"/>
        <end position="450"/>
    </location>
</feature>
<feature type="coiled-coil region" evidence="1">
    <location>
        <begin position="498"/>
        <end position="532"/>
    </location>
</feature>
<reference evidence="4 5" key="1">
    <citation type="submission" date="2019-02" db="EMBL/GenBank/DDBJ databases">
        <title>Genome sequencing of the rare red list fungi Hericium alpestre (H. flagellum).</title>
        <authorList>
            <person name="Buettner E."/>
            <person name="Kellner H."/>
        </authorList>
    </citation>
    <scope>NUCLEOTIDE SEQUENCE [LARGE SCALE GENOMIC DNA]</scope>
    <source>
        <strain evidence="4 5">DSM 108284</strain>
    </source>
</reference>
<evidence type="ECO:0000256" key="2">
    <source>
        <dbReference type="SAM" id="MobiDB-lite"/>
    </source>
</evidence>
<feature type="compositionally biased region" description="Polar residues" evidence="2">
    <location>
        <begin position="176"/>
        <end position="189"/>
    </location>
</feature>
<dbReference type="PANTHER" id="PTHR34409">
    <property type="entry name" value="SET DOMAIN-CONTAINING PROTEIN"/>
    <property type="match status" value="1"/>
</dbReference>
<dbReference type="EMBL" id="SFCI01000344">
    <property type="protein sequence ID" value="TFY80399.1"/>
    <property type="molecule type" value="Genomic_DNA"/>
</dbReference>
<feature type="region of interest" description="Disordered" evidence="2">
    <location>
        <begin position="380"/>
        <end position="451"/>
    </location>
</feature>
<keyword evidence="1" id="KW-0175">Coiled coil</keyword>
<evidence type="ECO:0000313" key="5">
    <source>
        <dbReference type="Proteomes" id="UP000298061"/>
    </source>
</evidence>
<keyword evidence="5" id="KW-1185">Reference proteome</keyword>
<feature type="compositionally biased region" description="Low complexity" evidence="2">
    <location>
        <begin position="220"/>
        <end position="232"/>
    </location>
</feature>
<evidence type="ECO:0000256" key="1">
    <source>
        <dbReference type="SAM" id="Coils"/>
    </source>
</evidence>
<name>A0A4Z0A3F3_9AGAM</name>
<dbReference type="STRING" id="135208.A0A4Z0A3F3"/>
<feature type="compositionally biased region" description="Basic residues" evidence="2">
    <location>
        <begin position="551"/>
        <end position="590"/>
    </location>
</feature>
<gene>
    <name evidence="4" type="ORF">EWM64_g3611</name>
</gene>
<feature type="region of interest" description="Disordered" evidence="2">
    <location>
        <begin position="537"/>
        <end position="618"/>
    </location>
</feature>
<evidence type="ECO:0000259" key="3">
    <source>
        <dbReference type="Pfam" id="PF20681"/>
    </source>
</evidence>
<organism evidence="4 5">
    <name type="scientific">Hericium alpestre</name>
    <dbReference type="NCBI Taxonomy" id="135208"/>
    <lineage>
        <taxon>Eukaryota</taxon>
        <taxon>Fungi</taxon>
        <taxon>Dikarya</taxon>
        <taxon>Basidiomycota</taxon>
        <taxon>Agaricomycotina</taxon>
        <taxon>Agaricomycetes</taxon>
        <taxon>Russulales</taxon>
        <taxon>Hericiaceae</taxon>
        <taxon>Hericium</taxon>
    </lineage>
</organism>
<feature type="compositionally biased region" description="Basic and acidic residues" evidence="2">
    <location>
        <begin position="541"/>
        <end position="550"/>
    </location>
</feature>
<dbReference type="Pfam" id="PF20681">
    <property type="entry name" value="DUF6818"/>
    <property type="match status" value="1"/>
</dbReference>
<feature type="compositionally biased region" description="Basic and acidic residues" evidence="2">
    <location>
        <begin position="26"/>
        <end position="46"/>
    </location>
</feature>
<dbReference type="InterPro" id="IPR049203">
    <property type="entry name" value="DUF6818"/>
</dbReference>
<feature type="compositionally biased region" description="Polar residues" evidence="2">
    <location>
        <begin position="90"/>
        <end position="99"/>
    </location>
</feature>
<evidence type="ECO:0000313" key="4">
    <source>
        <dbReference type="EMBL" id="TFY80399.1"/>
    </source>
</evidence>